<keyword evidence="1" id="KW-0472">Membrane</keyword>
<organism evidence="2 3">
    <name type="scientific">Neolewinella maritima</name>
    <dbReference type="NCBI Taxonomy" id="1383882"/>
    <lineage>
        <taxon>Bacteria</taxon>
        <taxon>Pseudomonadati</taxon>
        <taxon>Bacteroidota</taxon>
        <taxon>Saprospiria</taxon>
        <taxon>Saprospirales</taxon>
        <taxon>Lewinellaceae</taxon>
        <taxon>Neolewinella</taxon>
    </lineage>
</organism>
<evidence type="ECO:0000313" key="2">
    <source>
        <dbReference type="EMBL" id="CAH1002707.1"/>
    </source>
</evidence>
<dbReference type="RefSeq" id="WP_238752526.1">
    <property type="nucleotide sequence ID" value="NZ_CAKLPZ010000007.1"/>
</dbReference>
<sequence>MNNEMINDTQATEKVSLWWYSLNIFVLGGWVFDDLGRLYAYLTEAETYSPRQIFIRVALIAVGLILAYWSYSLANKQYDND</sequence>
<name>A0ABN8F700_9BACT</name>
<evidence type="ECO:0000313" key="3">
    <source>
        <dbReference type="Proteomes" id="UP000837803"/>
    </source>
</evidence>
<keyword evidence="1" id="KW-1133">Transmembrane helix</keyword>
<comment type="caution">
    <text evidence="2">The sequence shown here is derived from an EMBL/GenBank/DDBJ whole genome shotgun (WGS) entry which is preliminary data.</text>
</comment>
<feature type="transmembrane region" description="Helical" evidence="1">
    <location>
        <begin position="15"/>
        <end position="32"/>
    </location>
</feature>
<accession>A0ABN8F700</accession>
<reference evidence="2" key="1">
    <citation type="submission" date="2021-12" db="EMBL/GenBank/DDBJ databases">
        <authorList>
            <person name="Rodrigo-Torres L."/>
            <person name="Arahal R. D."/>
            <person name="Lucena T."/>
        </authorList>
    </citation>
    <scope>NUCLEOTIDE SEQUENCE</scope>
    <source>
        <strain evidence="2">CECT 8419</strain>
    </source>
</reference>
<feature type="transmembrane region" description="Helical" evidence="1">
    <location>
        <begin position="53"/>
        <end position="71"/>
    </location>
</feature>
<dbReference type="Proteomes" id="UP000837803">
    <property type="component" value="Unassembled WGS sequence"/>
</dbReference>
<proteinExistence type="predicted"/>
<dbReference type="EMBL" id="CAKLPZ010000007">
    <property type="protein sequence ID" value="CAH1002707.1"/>
    <property type="molecule type" value="Genomic_DNA"/>
</dbReference>
<protein>
    <submittedName>
        <fullName evidence="2">Uncharacterized protein</fullName>
    </submittedName>
</protein>
<keyword evidence="1" id="KW-0812">Transmembrane</keyword>
<keyword evidence="3" id="KW-1185">Reference proteome</keyword>
<evidence type="ECO:0000256" key="1">
    <source>
        <dbReference type="SAM" id="Phobius"/>
    </source>
</evidence>
<gene>
    <name evidence="2" type="ORF">LEM8419_03579</name>
</gene>